<evidence type="ECO:0000256" key="1">
    <source>
        <dbReference type="ARBA" id="ARBA00004606"/>
    </source>
</evidence>
<comment type="subcellular location">
    <subcellularLocation>
        <location evidence="1">Membrane</location>
        <topology evidence="1">Single-pass type II membrane protein</topology>
    </subcellularLocation>
</comment>
<keyword evidence="3" id="KW-0328">Glycosyltransferase</keyword>
<evidence type="ECO:0000256" key="6">
    <source>
        <dbReference type="ARBA" id="ARBA00022968"/>
    </source>
</evidence>
<sequence>MAGRWKLQTAVLLALCVLCLALVRLQASNDAYAAPPAVNNNLKPNKEAQDLLQAKIKQAQDIQSQVQLHMQAHPDVKNKDINKPPVRFSDNDDSAVVPNKQQQPQQPANNNISNNTSSNSSPHGYRLPKKNIPLADLESNIDLMHARFLDFLNGEESATVDNSPFGVFGGSLLSLDTPFNIRSTWNRIHQYALKVHSLEYDRSDIRQLARRVRANLIAYSLLYEKPSLIPLLALSASDHKTSAADATSALTRDLHAVVNGTTNLVFSWIKPKFSSIRSLHESFSGKKAALASSKFDDLGIVITTGQWHFELAVHAIITLRNVLNCTLPIEVQYMGENDLTKDMRKAFNSMPNVKTVDVRETFNTPNIGGWAIKPFSILASSFRHVIFIDADALFFQNPETVVRESVIYKQFGQIFYHDRSLFKNDPATWFHGINPVMSKYAKSLRYLNGLTHHEMESGVVVMDKGRTGILHALLMVCQMNLKPEQEENYKNMHGDKETFWMSFDMARVPYKFTPTFGGTVGYKNEKGNVCGGLFHTDEFQRPLWWNGGVLANKHHHKDSGFMRFEYAAFDTDADKIEWEWETETTPFCLGPRYPDQEIVPLTQKEKNAGAAFVQLYKDLKENGWADYFEKHYDVNF</sequence>
<dbReference type="GO" id="GO:0016020">
    <property type="term" value="C:membrane"/>
    <property type="evidence" value="ECO:0007669"/>
    <property type="project" value="UniProtKB-SubCell"/>
</dbReference>
<feature type="region of interest" description="Disordered" evidence="10">
    <location>
        <begin position="63"/>
        <end position="129"/>
    </location>
</feature>
<keyword evidence="8" id="KW-0472">Membrane</keyword>
<gene>
    <name evidence="12" type="ORF">HK100_012497</name>
</gene>
<evidence type="ECO:0000256" key="3">
    <source>
        <dbReference type="ARBA" id="ARBA00022676"/>
    </source>
</evidence>
<dbReference type="AlphaFoldDB" id="A0AAD5XHK9"/>
<keyword evidence="5" id="KW-0812">Transmembrane</keyword>
<evidence type="ECO:0000313" key="13">
    <source>
        <dbReference type="Proteomes" id="UP001211907"/>
    </source>
</evidence>
<keyword evidence="11" id="KW-0732">Signal</keyword>
<name>A0AAD5XHK9_9FUNG</name>
<dbReference type="PANTHER" id="PTHR31392">
    <property type="entry name" value="ALPHA-1,3-MANNOSYLTRANSFERASE MNN1-RELATED"/>
    <property type="match status" value="1"/>
</dbReference>
<evidence type="ECO:0000256" key="9">
    <source>
        <dbReference type="ARBA" id="ARBA00023180"/>
    </source>
</evidence>
<organism evidence="12 13">
    <name type="scientific">Physocladia obscura</name>
    <dbReference type="NCBI Taxonomy" id="109957"/>
    <lineage>
        <taxon>Eukaryota</taxon>
        <taxon>Fungi</taxon>
        <taxon>Fungi incertae sedis</taxon>
        <taxon>Chytridiomycota</taxon>
        <taxon>Chytridiomycota incertae sedis</taxon>
        <taxon>Chytridiomycetes</taxon>
        <taxon>Chytridiales</taxon>
        <taxon>Chytriomycetaceae</taxon>
        <taxon>Physocladia</taxon>
    </lineage>
</organism>
<proteinExistence type="inferred from homology"/>
<dbReference type="PANTHER" id="PTHR31392:SF1">
    <property type="entry name" value="ALPHA-1,3-MANNOSYLTRANSFERASE MNN1-RELATED"/>
    <property type="match status" value="1"/>
</dbReference>
<evidence type="ECO:0000256" key="4">
    <source>
        <dbReference type="ARBA" id="ARBA00022679"/>
    </source>
</evidence>
<dbReference type="GO" id="GO:0005794">
    <property type="term" value="C:Golgi apparatus"/>
    <property type="evidence" value="ECO:0007669"/>
    <property type="project" value="TreeGrafter"/>
</dbReference>
<keyword evidence="7" id="KW-1133">Transmembrane helix</keyword>
<feature type="compositionally biased region" description="Basic and acidic residues" evidence="10">
    <location>
        <begin position="72"/>
        <end position="82"/>
    </location>
</feature>
<accession>A0AAD5XHK9</accession>
<evidence type="ECO:0000256" key="7">
    <source>
        <dbReference type="ARBA" id="ARBA00022989"/>
    </source>
</evidence>
<dbReference type="EMBL" id="JADGJH010000901">
    <property type="protein sequence ID" value="KAJ3121179.1"/>
    <property type="molecule type" value="Genomic_DNA"/>
</dbReference>
<dbReference type="Proteomes" id="UP001211907">
    <property type="component" value="Unassembled WGS sequence"/>
</dbReference>
<protein>
    <recommendedName>
        <fullName evidence="14">Alpha-1,3-mannosyltransferase</fullName>
    </recommendedName>
</protein>
<feature type="signal peptide" evidence="11">
    <location>
        <begin position="1"/>
        <end position="21"/>
    </location>
</feature>
<reference evidence="12" key="1">
    <citation type="submission" date="2020-05" db="EMBL/GenBank/DDBJ databases">
        <title>Phylogenomic resolution of chytrid fungi.</title>
        <authorList>
            <person name="Stajich J.E."/>
            <person name="Amses K."/>
            <person name="Simmons R."/>
            <person name="Seto K."/>
            <person name="Myers J."/>
            <person name="Bonds A."/>
            <person name="Quandt C.A."/>
            <person name="Barry K."/>
            <person name="Liu P."/>
            <person name="Grigoriev I."/>
            <person name="Longcore J.E."/>
            <person name="James T.Y."/>
        </authorList>
    </citation>
    <scope>NUCLEOTIDE SEQUENCE</scope>
    <source>
        <strain evidence="12">JEL0513</strain>
    </source>
</reference>
<comment type="similarity">
    <text evidence="2">Belongs to the MNN1/MNT family.</text>
</comment>
<dbReference type="InterPro" id="IPR022751">
    <property type="entry name" value="Alpha_mannosyltransferase"/>
</dbReference>
<dbReference type="Pfam" id="PF11051">
    <property type="entry name" value="Mannosyl_trans3"/>
    <property type="match status" value="1"/>
</dbReference>
<evidence type="ECO:0000256" key="10">
    <source>
        <dbReference type="SAM" id="MobiDB-lite"/>
    </source>
</evidence>
<dbReference type="GO" id="GO:0000033">
    <property type="term" value="F:alpha-1,3-mannosyltransferase activity"/>
    <property type="evidence" value="ECO:0007669"/>
    <property type="project" value="TreeGrafter"/>
</dbReference>
<evidence type="ECO:0000313" key="12">
    <source>
        <dbReference type="EMBL" id="KAJ3121179.1"/>
    </source>
</evidence>
<comment type="caution">
    <text evidence="12">The sequence shown here is derived from an EMBL/GenBank/DDBJ whole genome shotgun (WGS) entry which is preliminary data.</text>
</comment>
<evidence type="ECO:0000256" key="2">
    <source>
        <dbReference type="ARBA" id="ARBA00009105"/>
    </source>
</evidence>
<evidence type="ECO:0000256" key="5">
    <source>
        <dbReference type="ARBA" id="ARBA00022692"/>
    </source>
</evidence>
<evidence type="ECO:0000256" key="8">
    <source>
        <dbReference type="ARBA" id="ARBA00023136"/>
    </source>
</evidence>
<dbReference type="GO" id="GO:0006493">
    <property type="term" value="P:protein O-linked glycosylation"/>
    <property type="evidence" value="ECO:0007669"/>
    <property type="project" value="TreeGrafter"/>
</dbReference>
<keyword evidence="13" id="KW-1185">Reference proteome</keyword>
<feature type="compositionally biased region" description="Low complexity" evidence="10">
    <location>
        <begin position="98"/>
        <end position="122"/>
    </location>
</feature>
<dbReference type="SUPFAM" id="SSF53448">
    <property type="entry name" value="Nucleotide-diphospho-sugar transferases"/>
    <property type="match status" value="1"/>
</dbReference>
<keyword evidence="4" id="KW-0808">Transferase</keyword>
<feature type="chain" id="PRO_5041935337" description="Alpha-1,3-mannosyltransferase" evidence="11">
    <location>
        <begin position="22"/>
        <end position="636"/>
    </location>
</feature>
<evidence type="ECO:0008006" key="14">
    <source>
        <dbReference type="Google" id="ProtNLM"/>
    </source>
</evidence>
<evidence type="ECO:0000256" key="11">
    <source>
        <dbReference type="SAM" id="SignalP"/>
    </source>
</evidence>
<dbReference type="InterPro" id="IPR029044">
    <property type="entry name" value="Nucleotide-diphossugar_trans"/>
</dbReference>
<keyword evidence="9" id="KW-0325">Glycoprotein</keyword>
<keyword evidence="6" id="KW-0735">Signal-anchor</keyword>